<comment type="caution">
    <text evidence="13">The sequence shown here is derived from an EMBL/GenBank/DDBJ whole genome shotgun (WGS) entry which is preliminary data.</text>
</comment>
<evidence type="ECO:0000256" key="5">
    <source>
        <dbReference type="ARBA" id="ARBA00022679"/>
    </source>
</evidence>
<feature type="transmembrane region" description="Helical" evidence="10">
    <location>
        <begin position="784"/>
        <end position="803"/>
    </location>
</feature>
<keyword evidence="5" id="KW-0808">Transferase</keyword>
<evidence type="ECO:0000313" key="13">
    <source>
        <dbReference type="EMBL" id="CAK9183013.1"/>
    </source>
</evidence>
<feature type="domain" description="DUF2921" evidence="12">
    <location>
        <begin position="452"/>
        <end position="643"/>
    </location>
</feature>
<dbReference type="EC" id="2.3.2.27" evidence="4"/>
<keyword evidence="9 10" id="KW-0472">Membrane</keyword>
<evidence type="ECO:0000256" key="10">
    <source>
        <dbReference type="SAM" id="Phobius"/>
    </source>
</evidence>
<evidence type="ECO:0000313" key="14">
    <source>
        <dbReference type="Proteomes" id="UP001642360"/>
    </source>
</evidence>
<dbReference type="Pfam" id="PF11145">
    <property type="entry name" value="DUF2921"/>
    <property type="match status" value="1"/>
</dbReference>
<comment type="subcellular location">
    <subcellularLocation>
        <location evidence="2">Endomembrane system</location>
        <topology evidence="2">Multi-pass membrane protein</topology>
    </subcellularLocation>
</comment>
<evidence type="ECO:0000259" key="12">
    <source>
        <dbReference type="Pfam" id="PF25333"/>
    </source>
</evidence>
<dbReference type="PANTHER" id="PTHR33389">
    <property type="entry name" value="FAMILY PROTEIN, PUTATIVE (DUF2921)-RELATED"/>
    <property type="match status" value="1"/>
</dbReference>
<feature type="domain" description="DUF2921" evidence="12">
    <location>
        <begin position="46"/>
        <end position="225"/>
    </location>
</feature>
<accession>A0ABC8UPM8</accession>
<gene>
    <name evidence="13" type="ORF">ILEXP_LOCUS53250</name>
</gene>
<dbReference type="PANTHER" id="PTHR33389:SF18">
    <property type="entry name" value="OS01G0677900 PROTEIN"/>
    <property type="match status" value="1"/>
</dbReference>
<sequence>MEFYYPGSYSQKWFQFSWFRTFLFLFLFTIFSTTSVSSSTAPKISYSVHCASFIPESTSAVAGNSTYPFLRTAITYFSGGERILGRISPDRFLNFSDETLSFSTRIMYKTNVSGVYWIVANLIFLSSNMYYIPSNSRNGFSYHHRNRSGVDSLRFRLNGFYSESSGKLCATGSPLRYFRNGKSVKLEAVLKLNYAKNQTIFTSLIGGKLNSLSSPNDPNYFDPISILTFSQTTQYDYTLVSKEFDEGCPGGIDIPQTQSLSLQPRRICSILSRPYNTFYLEYVRDCKSLKDCTPFGGVIGFLPRLLSLYAIQCSEDEPKFRFLIRFPARNYDAYSYSQSFHPNTTLVGEGSWDEKKNRLCIVACRILNPMGSKRSAQVGDCSIRLSLSYPAIWTIRNSSTIIGQIWTNKTVKDSGYFERIVFRGSENIIEKLPGLKYEYTETERVRPSCRVEKVVKKNKGESYPDGHSYDMRFDMSVKDSKGKSTWGYAVPIAVGDQFYERGLQTMSASAPANEGWAIPEEAQVIPEAVEKNSSFRSPLNISYRISFTPFVGDGFSSFNLSLRPDGPVEITAEGVYDGETGRLCMVGCRKLGSFIQNSTNEAVDCEILLSIQFPPLNSRNGDSIKGKIESTRKKTDPLYFEHFSMSSTSFYLEQAQQSIWRMDLEITMVLISNTLACLFVILQLFYVKKNPDVLPYVSLLMLVILTLGYMIPLVLNFEALFSKNPNRQNVDFGSGGWLEVNEVLVRVVTMVAFLLQFRLLQLAWSAQFGGGNEKGQWIAEMRALLVSLPLYIVGGLIALFVNFNQNKYSSTVYVFSNGVYQQPSLWRDLRSYGGLVLDGFLFPQILLNIFSGSSESALSRSFYIGTTFVRLLPHGYDLYRAHNYAQRHFYGAYIYANPSADFYSAAWDVIIPCGGILFSVIIFLQQRFGGRCVLPRRFRGLAVYEKVPVVATDQ</sequence>
<evidence type="ECO:0000256" key="9">
    <source>
        <dbReference type="ARBA" id="ARBA00023136"/>
    </source>
</evidence>
<feature type="domain" description="SWEET-like" evidence="11">
    <location>
        <begin position="654"/>
        <end position="938"/>
    </location>
</feature>
<dbReference type="GO" id="GO:0012505">
    <property type="term" value="C:endomembrane system"/>
    <property type="evidence" value="ECO:0007669"/>
    <property type="project" value="UniProtKB-SubCell"/>
</dbReference>
<evidence type="ECO:0000259" key="11">
    <source>
        <dbReference type="Pfam" id="PF11145"/>
    </source>
</evidence>
<evidence type="ECO:0000256" key="4">
    <source>
        <dbReference type="ARBA" id="ARBA00012483"/>
    </source>
</evidence>
<dbReference type="InterPro" id="IPR021319">
    <property type="entry name" value="DUF2921"/>
</dbReference>
<dbReference type="AlphaFoldDB" id="A0ABC8UPM8"/>
<keyword evidence="6 10" id="KW-0812">Transmembrane</keyword>
<evidence type="ECO:0000256" key="3">
    <source>
        <dbReference type="ARBA" id="ARBA00004906"/>
    </source>
</evidence>
<feature type="domain" description="DUF2921" evidence="12">
    <location>
        <begin position="264"/>
        <end position="420"/>
    </location>
</feature>
<proteinExistence type="predicted"/>
<keyword evidence="14" id="KW-1185">Reference proteome</keyword>
<comment type="pathway">
    <text evidence="3">Protein modification; protein ubiquitination.</text>
</comment>
<organism evidence="13 14">
    <name type="scientific">Ilex paraguariensis</name>
    <name type="common">yerba mate</name>
    <dbReference type="NCBI Taxonomy" id="185542"/>
    <lineage>
        <taxon>Eukaryota</taxon>
        <taxon>Viridiplantae</taxon>
        <taxon>Streptophyta</taxon>
        <taxon>Embryophyta</taxon>
        <taxon>Tracheophyta</taxon>
        <taxon>Spermatophyta</taxon>
        <taxon>Magnoliopsida</taxon>
        <taxon>eudicotyledons</taxon>
        <taxon>Gunneridae</taxon>
        <taxon>Pentapetalae</taxon>
        <taxon>asterids</taxon>
        <taxon>campanulids</taxon>
        <taxon>Aquifoliales</taxon>
        <taxon>Aquifoliaceae</taxon>
        <taxon>Ilex</taxon>
    </lineage>
</organism>
<feature type="transmembrane region" description="Helical" evidence="10">
    <location>
        <begin position="666"/>
        <end position="686"/>
    </location>
</feature>
<reference evidence="13 14" key="1">
    <citation type="submission" date="2024-02" db="EMBL/GenBank/DDBJ databases">
        <authorList>
            <person name="Vignale AGUSTIN F."/>
            <person name="Sosa J E."/>
            <person name="Modenutti C."/>
        </authorList>
    </citation>
    <scope>NUCLEOTIDE SEQUENCE [LARGE SCALE GENOMIC DNA]</scope>
</reference>
<protein>
    <recommendedName>
        <fullName evidence="4">RING-type E3 ubiquitin transferase</fullName>
        <ecNumber evidence="4">2.3.2.27</ecNumber>
    </recommendedName>
</protein>
<evidence type="ECO:0000256" key="6">
    <source>
        <dbReference type="ARBA" id="ARBA00022692"/>
    </source>
</evidence>
<evidence type="ECO:0000256" key="2">
    <source>
        <dbReference type="ARBA" id="ARBA00004127"/>
    </source>
</evidence>
<evidence type="ECO:0000256" key="8">
    <source>
        <dbReference type="ARBA" id="ARBA00022989"/>
    </source>
</evidence>
<dbReference type="Proteomes" id="UP001642360">
    <property type="component" value="Unassembled WGS sequence"/>
</dbReference>
<evidence type="ECO:0000256" key="1">
    <source>
        <dbReference type="ARBA" id="ARBA00000900"/>
    </source>
</evidence>
<comment type="catalytic activity">
    <reaction evidence="1">
        <text>S-ubiquitinyl-[E2 ubiquitin-conjugating enzyme]-L-cysteine + [acceptor protein]-L-lysine = [E2 ubiquitin-conjugating enzyme]-L-cysteine + N(6)-ubiquitinyl-[acceptor protein]-L-lysine.</text>
        <dbReference type="EC" id="2.3.2.27"/>
    </reaction>
</comment>
<dbReference type="GO" id="GO:0061630">
    <property type="term" value="F:ubiquitin protein ligase activity"/>
    <property type="evidence" value="ECO:0007669"/>
    <property type="project" value="UniProtKB-EC"/>
</dbReference>
<name>A0ABC8UPM8_9AQUA</name>
<keyword evidence="8 10" id="KW-1133">Transmembrane helix</keyword>
<feature type="transmembrane region" description="Helical" evidence="10">
    <location>
        <begin position="743"/>
        <end position="764"/>
    </location>
</feature>
<evidence type="ECO:0000256" key="7">
    <source>
        <dbReference type="ARBA" id="ARBA00022786"/>
    </source>
</evidence>
<dbReference type="EMBL" id="CAUOFW020008502">
    <property type="protein sequence ID" value="CAK9183013.1"/>
    <property type="molecule type" value="Genomic_DNA"/>
</dbReference>
<dbReference type="Pfam" id="PF25333">
    <property type="entry name" value="DUF2921_N"/>
    <property type="match status" value="3"/>
</dbReference>
<feature type="transmembrane region" description="Helical" evidence="10">
    <location>
        <begin position="905"/>
        <end position="924"/>
    </location>
</feature>
<feature type="transmembrane region" description="Helical" evidence="10">
    <location>
        <begin position="693"/>
        <end position="715"/>
    </location>
</feature>
<dbReference type="InterPro" id="IPR057425">
    <property type="entry name" value="DUF2921_N"/>
</dbReference>
<keyword evidence="7" id="KW-0833">Ubl conjugation pathway</keyword>